<dbReference type="EMBL" id="VYZN01000018">
    <property type="protein sequence ID" value="KAE9537281.1"/>
    <property type="molecule type" value="Genomic_DNA"/>
</dbReference>
<organism evidence="1 2">
    <name type="scientific">Aphis glycines</name>
    <name type="common">Soybean aphid</name>
    <dbReference type="NCBI Taxonomy" id="307491"/>
    <lineage>
        <taxon>Eukaryota</taxon>
        <taxon>Metazoa</taxon>
        <taxon>Ecdysozoa</taxon>
        <taxon>Arthropoda</taxon>
        <taxon>Hexapoda</taxon>
        <taxon>Insecta</taxon>
        <taxon>Pterygota</taxon>
        <taxon>Neoptera</taxon>
        <taxon>Paraneoptera</taxon>
        <taxon>Hemiptera</taxon>
        <taxon>Sternorrhyncha</taxon>
        <taxon>Aphidomorpha</taxon>
        <taxon>Aphidoidea</taxon>
        <taxon>Aphididae</taxon>
        <taxon>Aphidini</taxon>
        <taxon>Aphis</taxon>
        <taxon>Aphis</taxon>
    </lineage>
</organism>
<dbReference type="AlphaFoldDB" id="A0A6G0TT03"/>
<evidence type="ECO:0000313" key="2">
    <source>
        <dbReference type="Proteomes" id="UP000475862"/>
    </source>
</evidence>
<sequence length="178" mass="21165">MIATMNTTHKEPCIKFSKLFGHPKIFYRHFKKNFSKKSKISVILLTLTFGENFKLSKYLLLTIGYNPSIQTLEYLHYIHLLPNIKFQDEKQVLIVIKNNLTNLYTVRVFQPRDIILSRLTQLIRNECNNPQLYKIEKFVKFTEDQIHHTFYIGEPLTNNGQYLFHLASDVEWLIKTKI</sequence>
<accession>A0A6G0TT03</accession>
<name>A0A6G0TT03_APHGL</name>
<comment type="caution">
    <text evidence="1">The sequence shown here is derived from an EMBL/GenBank/DDBJ whole genome shotgun (WGS) entry which is preliminary data.</text>
</comment>
<dbReference type="Proteomes" id="UP000475862">
    <property type="component" value="Unassembled WGS sequence"/>
</dbReference>
<proteinExistence type="predicted"/>
<keyword evidence="2" id="KW-1185">Reference proteome</keyword>
<gene>
    <name evidence="1" type="ORF">AGLY_006304</name>
</gene>
<evidence type="ECO:0000313" key="1">
    <source>
        <dbReference type="EMBL" id="KAE9537281.1"/>
    </source>
</evidence>
<protein>
    <submittedName>
        <fullName evidence="1">Uncharacterized protein</fullName>
    </submittedName>
</protein>
<reference evidence="1 2" key="1">
    <citation type="submission" date="2019-08" db="EMBL/GenBank/DDBJ databases">
        <title>The genome of the soybean aphid Biotype 1, its phylome, world population structure and adaptation to the North American continent.</title>
        <authorList>
            <person name="Giordano R."/>
            <person name="Donthu R.K."/>
            <person name="Hernandez A.G."/>
            <person name="Wright C.L."/>
            <person name="Zimin A.V."/>
        </authorList>
    </citation>
    <scope>NUCLEOTIDE SEQUENCE [LARGE SCALE GENOMIC DNA]</scope>
    <source>
        <tissue evidence="1">Whole aphids</tissue>
    </source>
</reference>